<protein>
    <submittedName>
        <fullName evidence="1">RNA-dependent RNA polymerase</fullName>
    </submittedName>
</protein>
<dbReference type="AlphaFoldDB" id="A0A183DBR1"/>
<reference evidence="1" key="1">
    <citation type="submission" date="2016-06" db="UniProtKB">
        <authorList>
            <consortium name="WormBaseParasite"/>
        </authorList>
    </citation>
    <scope>IDENTIFICATION</scope>
</reference>
<name>A0A183DBR1_9BILA</name>
<dbReference type="WBParaSite" id="GPUH_0000616001-mRNA-1">
    <property type="protein sequence ID" value="GPUH_0000616001-mRNA-1"/>
    <property type="gene ID" value="GPUH_0000616001"/>
</dbReference>
<proteinExistence type="predicted"/>
<evidence type="ECO:0000313" key="1">
    <source>
        <dbReference type="WBParaSite" id="GPUH_0000616001-mRNA-1"/>
    </source>
</evidence>
<organism evidence="1">
    <name type="scientific">Gongylonema pulchrum</name>
    <dbReference type="NCBI Taxonomy" id="637853"/>
    <lineage>
        <taxon>Eukaryota</taxon>
        <taxon>Metazoa</taxon>
        <taxon>Ecdysozoa</taxon>
        <taxon>Nematoda</taxon>
        <taxon>Chromadorea</taxon>
        <taxon>Rhabditida</taxon>
        <taxon>Spirurina</taxon>
        <taxon>Spiruromorpha</taxon>
        <taxon>Spiruroidea</taxon>
        <taxon>Gongylonematidae</taxon>
        <taxon>Gongylonema</taxon>
    </lineage>
</organism>
<accession>A0A183DBR1</accession>
<sequence length="78" mass="9059">LCVRQAFQQAYSILNQIFIRTRDYWPGLCQRFPGSTLSLIIKIPPSLVSYRDWLRGRVISNCSSSPSQFVLERAFFQS</sequence>